<evidence type="ECO:0000256" key="2">
    <source>
        <dbReference type="SAM" id="Phobius"/>
    </source>
</evidence>
<keyword evidence="2" id="KW-1133">Transmembrane helix</keyword>
<gene>
    <name evidence="3" type="ORF">FCC1311_006232</name>
</gene>
<dbReference type="Proteomes" id="UP000241890">
    <property type="component" value="Unassembled WGS sequence"/>
</dbReference>
<proteinExistence type="predicted"/>
<evidence type="ECO:0000313" key="4">
    <source>
        <dbReference type="Proteomes" id="UP000241890"/>
    </source>
</evidence>
<feature type="region of interest" description="Disordered" evidence="1">
    <location>
        <begin position="489"/>
        <end position="527"/>
    </location>
</feature>
<accession>A0A2R5G1K6</accession>
<feature type="region of interest" description="Disordered" evidence="1">
    <location>
        <begin position="1"/>
        <end position="44"/>
    </location>
</feature>
<protein>
    <submittedName>
        <fullName evidence="3">Uncharacterized protein</fullName>
    </submittedName>
</protein>
<feature type="region of interest" description="Disordered" evidence="1">
    <location>
        <begin position="683"/>
        <end position="706"/>
    </location>
</feature>
<feature type="compositionally biased region" description="Basic and acidic residues" evidence="1">
    <location>
        <begin position="638"/>
        <end position="649"/>
    </location>
</feature>
<keyword evidence="2" id="KW-0812">Transmembrane</keyword>
<feature type="compositionally biased region" description="Polar residues" evidence="1">
    <location>
        <begin position="33"/>
        <end position="44"/>
    </location>
</feature>
<dbReference type="PANTHER" id="PTHR36513:SF1">
    <property type="entry name" value="TRANSMEMBRANE PROTEIN"/>
    <property type="match status" value="1"/>
</dbReference>
<feature type="region of interest" description="Disordered" evidence="1">
    <location>
        <begin position="597"/>
        <end position="654"/>
    </location>
</feature>
<name>A0A2R5G1K6_9STRA</name>
<feature type="transmembrane region" description="Helical" evidence="2">
    <location>
        <begin position="164"/>
        <end position="182"/>
    </location>
</feature>
<dbReference type="InterPro" id="IPR010297">
    <property type="entry name" value="DUF900_hydrolase"/>
</dbReference>
<keyword evidence="4" id="KW-1185">Reference proteome</keyword>
<dbReference type="AlphaFoldDB" id="A0A2R5G1K6"/>
<dbReference type="Pfam" id="PF05990">
    <property type="entry name" value="DUF900"/>
    <property type="match status" value="1"/>
</dbReference>
<organism evidence="3 4">
    <name type="scientific">Hondaea fermentalgiana</name>
    <dbReference type="NCBI Taxonomy" id="2315210"/>
    <lineage>
        <taxon>Eukaryota</taxon>
        <taxon>Sar</taxon>
        <taxon>Stramenopiles</taxon>
        <taxon>Bigyra</taxon>
        <taxon>Labyrinthulomycetes</taxon>
        <taxon>Thraustochytrida</taxon>
        <taxon>Thraustochytriidae</taxon>
        <taxon>Hondaea</taxon>
    </lineage>
</organism>
<feature type="transmembrane region" description="Helical" evidence="2">
    <location>
        <begin position="132"/>
        <end position="152"/>
    </location>
</feature>
<feature type="region of interest" description="Disordered" evidence="1">
    <location>
        <begin position="539"/>
        <end position="559"/>
    </location>
</feature>
<feature type="region of interest" description="Disordered" evidence="1">
    <location>
        <begin position="57"/>
        <end position="83"/>
    </location>
</feature>
<comment type="caution">
    <text evidence="3">The sequence shown here is derived from an EMBL/GenBank/DDBJ whole genome shotgun (WGS) entry which is preliminary data.</text>
</comment>
<feature type="compositionally biased region" description="Basic and acidic residues" evidence="1">
    <location>
        <begin position="517"/>
        <end position="527"/>
    </location>
</feature>
<feature type="transmembrane region" description="Helical" evidence="2">
    <location>
        <begin position="218"/>
        <end position="239"/>
    </location>
</feature>
<keyword evidence="2" id="KW-0472">Membrane</keyword>
<dbReference type="OrthoDB" id="10251508at2759"/>
<dbReference type="PANTHER" id="PTHR36513">
    <property type="entry name" value="ABC TRANSMEMBRANE TYPE-1 DOMAIN-CONTAINING PROTEIN"/>
    <property type="match status" value="1"/>
</dbReference>
<feature type="compositionally biased region" description="Basic and acidic residues" evidence="1">
    <location>
        <begin position="10"/>
        <end position="29"/>
    </location>
</feature>
<sequence>MTAQELEEGLLPREVAERSGRRDDQHWGREGVQGSSARSDTTTCAAATAANAANATAAPGTAGAGGPGVPVQGAQGRRRRRSRKYHHQQQQLLHLKGRAVGSPIDVTFQHMEMRKHLRRIWGTYSSDRPYTMLWAFLTLLLVFGVLGASLSKEGFWIKLNIGQLGFWGLITIITVAIIVYTLTRVIVVFRWMLYWLMLAEALNIMLNQEYNLFGSKSPGWLTISLIVVEILTLGIYLFVHYAYPRLLASDWFHRHIGAKRWYEVRMIGPWTLTYSSGLTHRYTCTYRGETNADGLPHGVGHWIDDAYHGEILTGWWENGRPVGPFRSREFGSGCAFDTLVIGFVSATDDEFGSFKFFPTNAGPARCGVASVECSVSGEFFSHLPASRVLFGPFELDTKSIAESLDNVRGSRQSVWLEENPATSFRVSATISDCLQRLKFLSAVHPVTSVFITANQGRGVTVAGHTFAETSQAGQQVRQVVVDVIYPDDTNEEEEDNGLTYGHGSNQDPAGPDAASARLDHSLGDSSLSHEDNLDALFLQEQHRGERRSRGASTLHPSARMELADELDTIDSHDGTVDDGDLVAPRTPSLRSSLGFAELGLPGAQRSSSLTDMVGGDDDDDDDDDDDEEEEEEEEEADVDRMTGRADSRRQVNAKSGRLASYLEEEEGEEGNFLCVSEDHTVPLRTDRSSGRASNSILRQNMDGGRYSDVDSVEYDSSSFSLEPFSLNGGRPDPRSISARSARHRNKLLLNSAQGTSVSNGFDGKTETRDQAAHPSARTPHLRVRDWRSSLEGHAEALIFIPGFNSSLRHNLERLGQFLAMGHFPPHIKPFVFNWPAGQVATYLWAVEKAADERTVAVFGSMLDGLRDAGIRDVHFLTHSMGVHALMGAFADKPDGSRSDVSRRFSLAPDFAADQHGPNGAVDGLDVESGAAATQGPGLDGQPLLRARTITLLNPDYPLASFVNHGFATIRCVCDHVTVIGNCKDGALFWSELGNGAMQTIRHFFGTECYPAHLSSPPRRANENAGEYSAPKDPDSCCPRSCVCCFRSPTETEILQTQGQDRLFSKQLTVGRSIFSLFAPCNEHQRIVQHSASLFLERVRRGPRAKRKRRRHISQRPWLDLDAIDTTWMEANVHKLRHNYFNLNPVLVEDLQELIVTGRRAADRSMLLHREGNIFSYCQAPAFIVNEN</sequence>
<dbReference type="EMBL" id="BEYU01000005">
    <property type="protein sequence ID" value="GBG24405.1"/>
    <property type="molecule type" value="Genomic_DNA"/>
</dbReference>
<dbReference type="InParanoid" id="A0A2R5G1K6"/>
<feature type="compositionally biased region" description="Acidic residues" evidence="1">
    <location>
        <begin position="614"/>
        <end position="637"/>
    </location>
</feature>
<evidence type="ECO:0000256" key="1">
    <source>
        <dbReference type="SAM" id="MobiDB-lite"/>
    </source>
</evidence>
<evidence type="ECO:0000313" key="3">
    <source>
        <dbReference type="EMBL" id="GBG24405.1"/>
    </source>
</evidence>
<reference evidence="3 4" key="1">
    <citation type="submission" date="2017-12" db="EMBL/GenBank/DDBJ databases">
        <title>Sequencing, de novo assembly and annotation of complete genome of a new Thraustochytrid species, strain FCC1311.</title>
        <authorList>
            <person name="Sedici K."/>
            <person name="Godart F."/>
            <person name="Aiese Cigliano R."/>
            <person name="Sanseverino W."/>
            <person name="Barakat M."/>
            <person name="Ortet P."/>
            <person name="Marechal E."/>
            <person name="Cagnac O."/>
            <person name="Amato A."/>
        </authorList>
    </citation>
    <scope>NUCLEOTIDE SEQUENCE [LARGE SCALE GENOMIC DNA]</scope>
</reference>
<feature type="region of interest" description="Disordered" evidence="1">
    <location>
        <begin position="752"/>
        <end position="781"/>
    </location>
</feature>